<dbReference type="AlphaFoldDB" id="A0A2W5V9H1"/>
<dbReference type="EMBL" id="QFQZ01000006">
    <property type="protein sequence ID" value="PZR36460.1"/>
    <property type="molecule type" value="Genomic_DNA"/>
</dbReference>
<dbReference type="RefSeq" id="WP_304273977.1">
    <property type="nucleotide sequence ID" value="NZ_QFQZ01000006.1"/>
</dbReference>
<dbReference type="Proteomes" id="UP000249393">
    <property type="component" value="Unassembled WGS sequence"/>
</dbReference>
<sequence>MPSVSASIEITNADDMRVMPRQGGGFHLLIGPLGGDRLILSFPDVTTAEALAVVLCTSTVTHGRLGAAVAATAPDASNVVPLTRPTPRPDFTPPSAA</sequence>
<evidence type="ECO:0000313" key="2">
    <source>
        <dbReference type="Proteomes" id="UP000249393"/>
    </source>
</evidence>
<comment type="caution">
    <text evidence="1">The sequence shown here is derived from an EMBL/GenBank/DDBJ whole genome shotgun (WGS) entry which is preliminary data.</text>
</comment>
<gene>
    <name evidence="1" type="ORF">DI526_03210</name>
</gene>
<reference evidence="1 2" key="1">
    <citation type="submission" date="2017-08" db="EMBL/GenBank/DDBJ databases">
        <title>Infants hospitalized years apart are colonized by the same room-sourced microbial strains.</title>
        <authorList>
            <person name="Brooks B."/>
            <person name="Olm M.R."/>
            <person name="Firek B.A."/>
            <person name="Baker R."/>
            <person name="Thomas B.C."/>
            <person name="Morowitz M.J."/>
            <person name="Banfield J.F."/>
        </authorList>
    </citation>
    <scope>NUCLEOTIDE SEQUENCE [LARGE SCALE GENOMIC DNA]</scope>
    <source>
        <strain evidence="1">S2_003_000_R2_4</strain>
    </source>
</reference>
<evidence type="ECO:0000313" key="1">
    <source>
        <dbReference type="EMBL" id="PZR36460.1"/>
    </source>
</evidence>
<protein>
    <submittedName>
        <fullName evidence="1">Uncharacterized protein</fullName>
    </submittedName>
</protein>
<accession>A0A2W5V9H1</accession>
<organism evidence="1 2">
    <name type="scientific">Caulobacter segnis</name>
    <dbReference type="NCBI Taxonomy" id="88688"/>
    <lineage>
        <taxon>Bacteria</taxon>
        <taxon>Pseudomonadati</taxon>
        <taxon>Pseudomonadota</taxon>
        <taxon>Alphaproteobacteria</taxon>
        <taxon>Caulobacterales</taxon>
        <taxon>Caulobacteraceae</taxon>
        <taxon>Caulobacter</taxon>
    </lineage>
</organism>
<name>A0A2W5V9H1_9CAUL</name>
<proteinExistence type="predicted"/>